<protein>
    <submittedName>
        <fullName evidence="2">Uncharacterized protein</fullName>
    </submittedName>
</protein>
<accession>A0A1D3D647</accession>
<dbReference type="AlphaFoldDB" id="A0A1D3D647"/>
<dbReference type="EMBL" id="JROU02000580">
    <property type="protein sequence ID" value="OEH78918.1"/>
    <property type="molecule type" value="Genomic_DNA"/>
</dbReference>
<feature type="region of interest" description="Disordered" evidence="1">
    <location>
        <begin position="1"/>
        <end position="34"/>
    </location>
</feature>
<evidence type="ECO:0000313" key="3">
    <source>
        <dbReference type="Proteomes" id="UP000095192"/>
    </source>
</evidence>
<feature type="compositionally biased region" description="Low complexity" evidence="1">
    <location>
        <begin position="234"/>
        <end position="254"/>
    </location>
</feature>
<dbReference type="InParanoid" id="A0A1D3D647"/>
<dbReference type="Proteomes" id="UP000095192">
    <property type="component" value="Unassembled WGS sequence"/>
</dbReference>
<proteinExistence type="predicted"/>
<name>A0A1D3D647_9EIME</name>
<dbReference type="VEuPathDB" id="ToxoDB:LOC34624568"/>
<comment type="caution">
    <text evidence="2">The sequence shown here is derived from an EMBL/GenBank/DDBJ whole genome shotgun (WGS) entry which is preliminary data.</text>
</comment>
<evidence type="ECO:0000313" key="2">
    <source>
        <dbReference type="EMBL" id="OEH78918.1"/>
    </source>
</evidence>
<sequence>MTRREGSAANVMTREKETIQPHAQQPQQGEHLPPEAFENPLLLLIESLGSSIAVYSSSTRGLLLPPLLASVSRSREALLCQSPFQLCCSSSALPCLGSAAEEVQEALALPLEEQPPDSDTTTSAVFCSLSSCDDTPPLMSKERGLKSFQLTEEALQQAVFRLSLALCWRVDKPPPPSACAAYPSSSGSSCCSSSSPASVLRLQYPWMLRAALNDLLSMQQQGSLRQMPWAAATTTTGLRGGSSPTSSSASLGTPEGHTTPGSSLEASDAALFSAVSYHLATVAYFQLLSAAEAAADARRVTAAASVAALSPLQSDAVFLASAGLAGVFFCSTSSDDSVTHASPAAALPVDPLHFKTPGLQQLLVQLLRDTLEMPPLHPKLLSLPALYCCLTFCVSELQRQTDSACSCCCQSCSGCTASLW</sequence>
<evidence type="ECO:0000256" key="1">
    <source>
        <dbReference type="SAM" id="MobiDB-lite"/>
    </source>
</evidence>
<organism evidence="2 3">
    <name type="scientific">Cyclospora cayetanensis</name>
    <dbReference type="NCBI Taxonomy" id="88456"/>
    <lineage>
        <taxon>Eukaryota</taxon>
        <taxon>Sar</taxon>
        <taxon>Alveolata</taxon>
        <taxon>Apicomplexa</taxon>
        <taxon>Conoidasida</taxon>
        <taxon>Coccidia</taxon>
        <taxon>Eucoccidiorida</taxon>
        <taxon>Eimeriorina</taxon>
        <taxon>Eimeriidae</taxon>
        <taxon>Cyclospora</taxon>
    </lineage>
</organism>
<gene>
    <name evidence="2" type="ORF">cyc_08376</name>
</gene>
<keyword evidence="3" id="KW-1185">Reference proteome</keyword>
<reference evidence="2 3" key="1">
    <citation type="journal article" date="2016" name="BMC Genomics">
        <title>Comparative genomics reveals Cyclospora cayetanensis possesses coccidia-like metabolism and invasion components but unique surface antigens.</title>
        <authorList>
            <person name="Liu S."/>
            <person name="Wang L."/>
            <person name="Zheng H."/>
            <person name="Xu Z."/>
            <person name="Roellig D.M."/>
            <person name="Li N."/>
            <person name="Frace M.A."/>
            <person name="Tang K."/>
            <person name="Arrowood M.J."/>
            <person name="Moss D.M."/>
            <person name="Zhang L."/>
            <person name="Feng Y."/>
            <person name="Xiao L."/>
        </authorList>
    </citation>
    <scope>NUCLEOTIDE SEQUENCE [LARGE SCALE GENOMIC DNA]</scope>
    <source>
        <strain evidence="2 3">CHN_HEN01</strain>
    </source>
</reference>
<feature type="region of interest" description="Disordered" evidence="1">
    <location>
        <begin position="234"/>
        <end position="262"/>
    </location>
</feature>
<dbReference type="VEuPathDB" id="ToxoDB:cyc_08376"/>